<evidence type="ECO:0000313" key="4">
    <source>
        <dbReference type="EMBL" id="UWX69664.1"/>
    </source>
</evidence>
<sequence>MQQQHVSKFLLAAALALGLAGGAYAQSGLPDVKQQGDVSYVSGGVGLDESNAFQRAEHQWPLSIRFTGAGGEYLSGVHVSIMGHDGEVLKADTRGPYMLVRLAPGAYKVSANYNGKTEMRNVTVPAKGDAKLAFSWAAQ</sequence>
<dbReference type="EMBL" id="PDDY01000004">
    <property type="protein sequence ID" value="PEH37065.1"/>
    <property type="molecule type" value="Genomic_DNA"/>
</dbReference>
<accession>A0A095FEW5</accession>
<feature type="signal peptide" evidence="1">
    <location>
        <begin position="1"/>
        <end position="25"/>
    </location>
</feature>
<keyword evidence="3" id="KW-0378">Hydrolase</keyword>
<reference evidence="6" key="3">
    <citation type="submission" date="2017-09" db="EMBL/GenBank/DDBJ databases">
        <title>FDA dAtabase for Regulatory Grade micrObial Sequences (FDA-ARGOS): Supporting development and validation of Infectious Disease Dx tests.</title>
        <authorList>
            <person name="Minogue T."/>
            <person name="Wolcott M."/>
            <person name="Wasieloski L."/>
            <person name="Aguilar W."/>
            <person name="Moore D."/>
            <person name="Tallon L."/>
            <person name="Sadzewicz L."/>
            <person name="Ott S."/>
            <person name="Zhao X."/>
            <person name="Nagaraj S."/>
            <person name="Vavikolanu K."/>
            <person name="Aluvathingal J."/>
            <person name="Nadendla S."/>
            <person name="Sichtig H."/>
        </authorList>
    </citation>
    <scope>NUCLEOTIDE SEQUENCE [LARGE SCALE GENOMIC DNA]</scope>
    <source>
        <strain evidence="6">FDAARGOS_390</strain>
    </source>
</reference>
<evidence type="ECO:0000313" key="2">
    <source>
        <dbReference type="EMBL" id="KGC16256.1"/>
    </source>
</evidence>
<reference evidence="3" key="2">
    <citation type="submission" date="2017-09" db="EMBL/GenBank/DDBJ databases">
        <title>FDA dAtabase for Regulatory Grade micrObial Sequences (FDA-ARGOS): Supporting development and validation of Infectious Disease Dx tests.</title>
        <authorList>
            <person name="Minogue T."/>
            <person name="Wolcott M."/>
            <person name="Wasieloski L."/>
            <person name="Aguilar W."/>
            <person name="Moore D."/>
            <person name="Tallon L.J."/>
            <person name="Sadzewicz L."/>
            <person name="Ott S."/>
            <person name="Zhao X."/>
            <person name="Nagaraj S."/>
            <person name="Vavikolanu K."/>
            <person name="Aluvathingal J."/>
            <person name="Nadendla S."/>
            <person name="Sichtig H."/>
        </authorList>
    </citation>
    <scope>NUCLEOTIDE SEQUENCE</scope>
    <source>
        <strain evidence="3">FDAARGOS_390</strain>
    </source>
</reference>
<dbReference type="Proteomes" id="UP001059745">
    <property type="component" value="Chromosome 1"/>
</dbReference>
<protein>
    <submittedName>
        <fullName evidence="3">Carboxypeptidase regulatory-like domain-containing protein</fullName>
    </submittedName>
    <submittedName>
        <fullName evidence="4">Carboxypeptidase-like regulatory domain-containing protein</fullName>
    </submittedName>
</protein>
<evidence type="ECO:0000256" key="1">
    <source>
        <dbReference type="SAM" id="SignalP"/>
    </source>
</evidence>
<dbReference type="GO" id="GO:0004180">
    <property type="term" value="F:carboxypeptidase activity"/>
    <property type="evidence" value="ECO:0007669"/>
    <property type="project" value="UniProtKB-KW"/>
</dbReference>
<gene>
    <name evidence="3" type="ORF">CRM94_21080</name>
    <name evidence="2" type="ORF">DM48_4837</name>
    <name evidence="4" type="ORF">NYZ96_15890</name>
</gene>
<keyword evidence="3" id="KW-0121">Carboxypeptidase</keyword>
<dbReference type="Proteomes" id="UP000029590">
    <property type="component" value="Unassembled WGS sequence"/>
</dbReference>
<reference evidence="4" key="4">
    <citation type="submission" date="2022-09" db="EMBL/GenBank/DDBJ databases">
        <title>Genomic of Burkholderia gladioli.</title>
        <authorList>
            <person name="Wu H."/>
        </authorList>
    </citation>
    <scope>NUCLEOTIDE SEQUENCE</scope>
    <source>
        <strain evidence="4">ZN-S4</strain>
    </source>
</reference>
<dbReference type="OrthoDB" id="8926484at2"/>
<proteinExistence type="predicted"/>
<evidence type="ECO:0000313" key="6">
    <source>
        <dbReference type="Proteomes" id="UP000220629"/>
    </source>
</evidence>
<keyword evidence="3" id="KW-0645">Protease</keyword>
<evidence type="ECO:0000313" key="3">
    <source>
        <dbReference type="EMBL" id="PEH37065.1"/>
    </source>
</evidence>
<dbReference type="Gene3D" id="2.60.40.1120">
    <property type="entry name" value="Carboxypeptidase-like, regulatory domain"/>
    <property type="match status" value="1"/>
</dbReference>
<feature type="chain" id="PRO_5011844136" evidence="1">
    <location>
        <begin position="26"/>
        <end position="139"/>
    </location>
</feature>
<dbReference type="EMBL" id="CP104214">
    <property type="protein sequence ID" value="UWX69664.1"/>
    <property type="molecule type" value="Genomic_DNA"/>
</dbReference>
<dbReference type="KEGG" id="bgo:BM43_808"/>
<dbReference type="GO" id="GO:0030246">
    <property type="term" value="F:carbohydrate binding"/>
    <property type="evidence" value="ECO:0007669"/>
    <property type="project" value="InterPro"/>
</dbReference>
<dbReference type="Proteomes" id="UP000220629">
    <property type="component" value="Unassembled WGS sequence"/>
</dbReference>
<dbReference type="InterPro" id="IPR013784">
    <property type="entry name" value="Carb-bd-like_fold"/>
</dbReference>
<evidence type="ECO:0000313" key="5">
    <source>
        <dbReference type="Proteomes" id="UP000029590"/>
    </source>
</evidence>
<name>A0A095Y4U8_BURGA</name>
<dbReference type="AlphaFoldDB" id="A0A095Y4U8"/>
<dbReference type="OMA" id="NAPIDMQ"/>
<dbReference type="EMBL" id="JPGG01000015">
    <property type="protein sequence ID" value="KGC16256.1"/>
    <property type="molecule type" value="Genomic_DNA"/>
</dbReference>
<reference evidence="2 5" key="1">
    <citation type="submission" date="2014-04" db="EMBL/GenBank/DDBJ databases">
        <authorList>
            <person name="Bishop-Lilly K.A."/>
            <person name="Broomall S.M."/>
            <person name="Chain P.S."/>
            <person name="Chertkov O."/>
            <person name="Coyne S.R."/>
            <person name="Daligault H.E."/>
            <person name="Davenport K.W."/>
            <person name="Erkkila T."/>
            <person name="Frey K.G."/>
            <person name="Gibbons H.S."/>
            <person name="Gu W."/>
            <person name="Jaissle J."/>
            <person name="Johnson S.L."/>
            <person name="Koroleva G.I."/>
            <person name="Ladner J.T."/>
            <person name="Lo C.-C."/>
            <person name="Minogue T.D."/>
            <person name="Munk C."/>
            <person name="Palacios G.F."/>
            <person name="Redden C.L."/>
            <person name="Rosenzweig C.N."/>
            <person name="Scholz M.B."/>
            <person name="Teshima H."/>
            <person name="Xu Y."/>
        </authorList>
    </citation>
    <scope>NUCLEOTIDE SEQUENCE [LARGE SCALE GENOMIC DNA]</scope>
    <source>
        <strain evidence="2">Gladioli</strain>
        <strain evidence="5">gladioli</strain>
    </source>
</reference>
<accession>A0A095Y4U8</accession>
<organism evidence="3 6">
    <name type="scientific">Burkholderia gladioli</name>
    <name type="common">Pseudomonas marginata</name>
    <name type="synonym">Phytomonas marginata</name>
    <dbReference type="NCBI Taxonomy" id="28095"/>
    <lineage>
        <taxon>Bacteria</taxon>
        <taxon>Pseudomonadati</taxon>
        <taxon>Pseudomonadota</taxon>
        <taxon>Betaproteobacteria</taxon>
        <taxon>Burkholderiales</taxon>
        <taxon>Burkholderiaceae</taxon>
        <taxon>Burkholderia</taxon>
    </lineage>
</organism>
<keyword evidence="1" id="KW-0732">Signal</keyword>
<dbReference type="GeneID" id="66459017"/>
<dbReference type="SUPFAM" id="SSF49452">
    <property type="entry name" value="Starch-binding domain-like"/>
    <property type="match status" value="1"/>
</dbReference>
<dbReference type="RefSeq" id="WP_013699233.1">
    <property type="nucleotide sequence ID" value="NZ_CADEPO010000016.1"/>
</dbReference>